<reference evidence="4 5" key="1">
    <citation type="submission" date="2018-11" db="EMBL/GenBank/DDBJ databases">
        <title>Micromonospora sp. PPF5-17, a new actinomycetes isolated from a hot spring soil.</title>
        <authorList>
            <person name="Thawai C."/>
        </authorList>
    </citation>
    <scope>NUCLEOTIDE SEQUENCE [LARGE SCALE GENOMIC DNA]</scope>
    <source>
        <strain evidence="4 5">PPF5-17</strain>
    </source>
</reference>
<dbReference type="InterPro" id="IPR055161">
    <property type="entry name" value="NapH1-like_2nd"/>
</dbReference>
<dbReference type="Pfam" id="PF21167">
    <property type="entry name" value="DUF6851"/>
    <property type="match status" value="1"/>
</dbReference>
<organism evidence="4 5">
    <name type="scientific">Micromonospora solifontis</name>
    <dbReference type="NCBI Taxonomy" id="2487138"/>
    <lineage>
        <taxon>Bacteria</taxon>
        <taxon>Bacillati</taxon>
        <taxon>Actinomycetota</taxon>
        <taxon>Actinomycetes</taxon>
        <taxon>Micromonosporales</taxon>
        <taxon>Micromonosporaceae</taxon>
        <taxon>Micromonospora</taxon>
    </lineage>
</organism>
<dbReference type="InterPro" id="IPR052559">
    <property type="entry name" value="V-haloperoxidase"/>
</dbReference>
<evidence type="ECO:0000256" key="1">
    <source>
        <dbReference type="SAM" id="SignalP"/>
    </source>
</evidence>
<dbReference type="Pfam" id="PF22778">
    <property type="entry name" value="VCPO_2nd"/>
    <property type="match status" value="1"/>
</dbReference>
<evidence type="ECO:0008006" key="6">
    <source>
        <dbReference type="Google" id="ProtNLM"/>
    </source>
</evidence>
<dbReference type="PANTHER" id="PTHR34599:SF2">
    <property type="entry name" value="TRAF-TYPE DOMAIN-CONTAINING PROTEIN"/>
    <property type="match status" value="1"/>
</dbReference>
<keyword evidence="5" id="KW-1185">Reference proteome</keyword>
<comment type="caution">
    <text evidence="4">The sequence shown here is derived from an EMBL/GenBank/DDBJ whole genome shotgun (WGS) entry which is preliminary data.</text>
</comment>
<evidence type="ECO:0000313" key="4">
    <source>
        <dbReference type="EMBL" id="RNL98652.1"/>
    </source>
</evidence>
<proteinExistence type="predicted"/>
<dbReference type="InterPro" id="IPR049283">
    <property type="entry name" value="DUF6851"/>
</dbReference>
<dbReference type="PANTHER" id="PTHR34599">
    <property type="entry name" value="PEROXIDASE-RELATED"/>
    <property type="match status" value="1"/>
</dbReference>
<name>A0ABX9WFH8_9ACTN</name>
<dbReference type="EMBL" id="RJLN01000032">
    <property type="protein sequence ID" value="RNL98652.1"/>
    <property type="molecule type" value="Genomic_DNA"/>
</dbReference>
<keyword evidence="1" id="KW-0732">Signal</keyword>
<feature type="domain" description="Vanadium-dependent haloperoxidase NapH1-like second helical-bundle" evidence="3">
    <location>
        <begin position="314"/>
        <end position="486"/>
    </location>
</feature>
<feature type="chain" id="PRO_5045069819" description="Vanadium-dependent haloperoxidase" evidence="1">
    <location>
        <begin position="23"/>
        <end position="493"/>
    </location>
</feature>
<dbReference type="InterPro" id="IPR036938">
    <property type="entry name" value="PAP2/HPO_sf"/>
</dbReference>
<sequence>MLLGAAGAGAGLALGGTSAASAAPSTAADTPPFDFDKGNAAEEVLGPFAGPVVVTAVGQGDATLIIRWAHMLELSWFDAIAPYHPTAVGIYTQLPRRPRAEAETNRNKNIAILYASYHAFNSILPQHNQTWRAMLQSVGLDPADGSTDPSTPVGIGNLAGKGVAAFREHDGMNQLGDYGGQVYNRRPYSDYTGYRPKNTAYDLIDASRWQPAIVTKGNGIFQVQQFVTPQLQHVAPLSFTDLEEVRAPIPTASNHRNKAAYKKQVDDILATSAGLTDKQKMIAEFFDNKFESLGIAVGQAIQNAGLGLDAWVHLHAVVETATWDAATAIWWNKNVYDAVRPFSAIRHVYQGRTVTAWGGPGKGTVRDLPAEQWRSYLPVPDHPEYPSGSTSLCTAQAQAARRFLGTDQVQFRYERKAGSSVIEPGVTPRQDLVLSWDTWTDWLHDCGMSRYYGGVHFLPAIRASWDIGRKIGDHAYEFVQRHINGEAVLRTRR</sequence>
<evidence type="ECO:0000259" key="2">
    <source>
        <dbReference type="Pfam" id="PF21167"/>
    </source>
</evidence>
<evidence type="ECO:0000313" key="5">
    <source>
        <dbReference type="Proteomes" id="UP000280698"/>
    </source>
</evidence>
<feature type="domain" description="DUF6851" evidence="2">
    <location>
        <begin position="71"/>
        <end position="211"/>
    </location>
</feature>
<accession>A0ABX9WFH8</accession>
<gene>
    <name evidence="4" type="ORF">EFE23_13650</name>
</gene>
<evidence type="ECO:0000259" key="3">
    <source>
        <dbReference type="Pfam" id="PF22778"/>
    </source>
</evidence>
<dbReference type="Gene3D" id="1.10.606.20">
    <property type="match status" value="1"/>
</dbReference>
<feature type="signal peptide" evidence="1">
    <location>
        <begin position="1"/>
        <end position="22"/>
    </location>
</feature>
<protein>
    <recommendedName>
        <fullName evidence="6">Vanadium-dependent haloperoxidase</fullName>
    </recommendedName>
</protein>
<dbReference type="Proteomes" id="UP000280698">
    <property type="component" value="Unassembled WGS sequence"/>
</dbReference>
<dbReference type="SUPFAM" id="SSF48317">
    <property type="entry name" value="Acid phosphatase/Vanadium-dependent haloperoxidase"/>
    <property type="match status" value="1"/>
</dbReference>